<name>A0ACC4DTC6_PURLI</name>
<reference evidence="1" key="1">
    <citation type="submission" date="2024-12" db="EMBL/GenBank/DDBJ databases">
        <title>Comparative genomics and development of molecular markers within Purpureocillium lilacinum and among Purpureocillium species.</title>
        <authorList>
            <person name="Yeh Z.-Y."/>
            <person name="Ni N.-T."/>
            <person name="Lo P.-H."/>
            <person name="Mushyakhwo K."/>
            <person name="Lin C.-F."/>
            <person name="Nai Y.-S."/>
        </authorList>
    </citation>
    <scope>NUCLEOTIDE SEQUENCE</scope>
    <source>
        <strain evidence="1">NCHU-NPUST-175</strain>
    </source>
</reference>
<gene>
    <name evidence="1" type="ORF">ACCO45_006853</name>
</gene>
<keyword evidence="2" id="KW-1185">Reference proteome</keyword>
<sequence>MCFGSKDAGGGGGDDEPAPRPAQQQQQSEKKQQQQQQQPRPFSGGGSDVKGKQSHGGGGPGDGGYASGGGRLGCRGRMSMRRRRDRLRGSRRSMLLLRGRLRDSRHSMLLRRARRQDSRRSMLLRRGRRQDSRRSMPLRPARRQDGKATTLPYRAAPEKRQDDYAPPPGPPPASNDWAAPPKDAPLTKLTPSSSTTGRLPGYDRSHTTNASEEEAIAGEQWCEQYPLARPLVLDEAGQAALQDYNFRLIEPVGFNGSLNWLGKGHWAASTAKGSPDRCIISYPPLYVVNQHDPTRTQQAKTIYYEVKLLGSSRETSVAMGFAALPYPSFRMPGWHRGSLAVHGDDGHKFINDRWGGKDFTGEFRRGDTYGLGVTLRPPPGGARTRKSTSSSRATARANALHRNKRSAPGPQQWRWTTTMRRSPRLRAAPRPRIAHNDFTVPTLPHLPLRPRLLSPLPGQGSRGGYPSRAQIPAPGELPAQIADLLAGIKSHLETFTTYAPHTIQRLAELVISPRAHYKALTSYLHAVDRVVQVTSGTNIYPLPPAVPDMSAMSGPAGLANGEDGSGARDPAATVAWSNPTTAPLGSDEALGGALLTPIPWLTRRSPESSNGDTTPGGSAQIHSEGTETIDGPNGMGSIETVSVSVNGVPSTGHARGVTQGELLRQEQRAGVVPVSQLSRGPGAGGPMGGNQEGPSEEDRNMEGSGAGEEDEEEEETPHARGPEEIGVGDTGPQAPTTSHMGEDGVEMQGIDVAAALGRRQEDDEVTHPSTAAAAATGETTPEEDTDMRSPGADSTGTKREAEQPLEGASPKKLKESDADDVDDDRDDAKSTTVREGDNTADEQAASSDDTLSAATLEKDDGWTIVSDPADTARSDAMDEEP</sequence>
<dbReference type="EMBL" id="JBGNUJ010000006">
    <property type="protein sequence ID" value="KAL3958691.1"/>
    <property type="molecule type" value="Genomic_DNA"/>
</dbReference>
<evidence type="ECO:0000313" key="1">
    <source>
        <dbReference type="EMBL" id="KAL3958691.1"/>
    </source>
</evidence>
<accession>A0ACC4DTC6</accession>
<organism evidence="1 2">
    <name type="scientific">Purpureocillium lilacinum</name>
    <name type="common">Paecilomyces lilacinus</name>
    <dbReference type="NCBI Taxonomy" id="33203"/>
    <lineage>
        <taxon>Eukaryota</taxon>
        <taxon>Fungi</taxon>
        <taxon>Dikarya</taxon>
        <taxon>Ascomycota</taxon>
        <taxon>Pezizomycotina</taxon>
        <taxon>Sordariomycetes</taxon>
        <taxon>Hypocreomycetidae</taxon>
        <taxon>Hypocreales</taxon>
        <taxon>Ophiocordycipitaceae</taxon>
        <taxon>Purpureocillium</taxon>
    </lineage>
</organism>
<protein>
    <submittedName>
        <fullName evidence="1">Uncharacterized protein</fullName>
    </submittedName>
</protein>
<proteinExistence type="predicted"/>
<evidence type="ECO:0000313" key="2">
    <source>
        <dbReference type="Proteomes" id="UP001638806"/>
    </source>
</evidence>
<comment type="caution">
    <text evidence="1">The sequence shown here is derived from an EMBL/GenBank/DDBJ whole genome shotgun (WGS) entry which is preliminary data.</text>
</comment>
<dbReference type="Proteomes" id="UP001638806">
    <property type="component" value="Unassembled WGS sequence"/>
</dbReference>